<comment type="function">
    <text evidence="7">Binds pre-mRNA and nucleates the assembly of 40S hnRNP particles. Interacts with poly-U tracts in the 3'-UTR or 5'-UTR of mRNA and modulates the stability and the level of translation of bound mRNA molecules. Single HNRNPC tetramers bind 230-240 nucleotides. Trimers of HNRNPC tetramers bind 700 nucleotides. May play a role in the early steps of spliceosome assembly and pre-mRNA splicing. N6-methyladenosine (m6A) has been shown to alter the local structure in mRNAs and long non-coding RNAs (lncRNAs) via a mechanism named 'm(6)A-switch', facilitating binding of HNRNPC, leading to regulation of mRNA splicing.</text>
</comment>
<reference evidence="11" key="1">
    <citation type="submission" date="2021-02" db="EMBL/GenBank/DDBJ databases">
        <title>Comparative genomics reveals that relaxation of natural selection precedes convergent phenotypic evolution of cavefish.</title>
        <authorList>
            <person name="Peng Z."/>
        </authorList>
    </citation>
    <scope>NUCLEOTIDE SEQUENCE</scope>
    <source>
        <tissue evidence="11">Muscle</tissue>
    </source>
</reference>
<evidence type="ECO:0000256" key="5">
    <source>
        <dbReference type="ARBA" id="ARBA00023242"/>
    </source>
</evidence>
<dbReference type="GO" id="GO:1990904">
    <property type="term" value="C:ribonucleoprotein complex"/>
    <property type="evidence" value="ECO:0007669"/>
    <property type="project" value="UniProtKB-KW"/>
</dbReference>
<feature type="region of interest" description="Disordered" evidence="9">
    <location>
        <begin position="219"/>
        <end position="306"/>
    </location>
</feature>
<feature type="compositionally biased region" description="Acidic residues" evidence="9">
    <location>
        <begin position="252"/>
        <end position="306"/>
    </location>
</feature>
<keyword evidence="6 11" id="KW-0687">Ribonucleoprotein</keyword>
<dbReference type="CDD" id="cd12603">
    <property type="entry name" value="RRM_hnRNPC"/>
    <property type="match status" value="1"/>
</dbReference>
<keyword evidence="3 8" id="KW-0694">RNA-binding</keyword>
<comment type="subcellular location">
    <subcellularLocation>
        <location evidence="1">Nucleus</location>
    </subcellularLocation>
</comment>
<dbReference type="SMART" id="SM00360">
    <property type="entry name" value="RRM"/>
    <property type="match status" value="1"/>
</dbReference>
<dbReference type="InterPro" id="IPR035979">
    <property type="entry name" value="RBD_domain_sf"/>
</dbReference>
<dbReference type="GO" id="GO:0003723">
    <property type="term" value="F:RNA binding"/>
    <property type="evidence" value="ECO:0007669"/>
    <property type="project" value="UniProtKB-UniRule"/>
</dbReference>
<dbReference type="PANTHER" id="PTHR13968:SF3">
    <property type="entry name" value="HETEROGENEOUS NUCLEAR RIBONUCLEOPROTEINS C1_C2"/>
    <property type="match status" value="1"/>
</dbReference>
<accession>A0A9W8C731</accession>
<organism evidence="11 12">
    <name type="scientific">Triplophysa rosa</name>
    <name type="common">Cave loach</name>
    <dbReference type="NCBI Taxonomy" id="992332"/>
    <lineage>
        <taxon>Eukaryota</taxon>
        <taxon>Metazoa</taxon>
        <taxon>Chordata</taxon>
        <taxon>Craniata</taxon>
        <taxon>Vertebrata</taxon>
        <taxon>Euteleostomi</taxon>
        <taxon>Actinopterygii</taxon>
        <taxon>Neopterygii</taxon>
        <taxon>Teleostei</taxon>
        <taxon>Ostariophysi</taxon>
        <taxon>Cypriniformes</taxon>
        <taxon>Nemacheilidae</taxon>
        <taxon>Triplophysa</taxon>
    </lineage>
</organism>
<evidence type="ECO:0000256" key="6">
    <source>
        <dbReference type="ARBA" id="ARBA00023274"/>
    </source>
</evidence>
<name>A0A9W8C731_TRIRA</name>
<feature type="domain" description="RRM" evidence="10">
    <location>
        <begin position="26"/>
        <end position="97"/>
    </location>
</feature>
<dbReference type="InterPro" id="IPR017347">
    <property type="entry name" value="hnRNP_C"/>
</dbReference>
<evidence type="ECO:0000256" key="8">
    <source>
        <dbReference type="PROSITE-ProRule" id="PRU00176"/>
    </source>
</evidence>
<dbReference type="FunFam" id="3.30.70.330:FF:000019">
    <property type="entry name" value="heterogeneous nuclear ribonucleoproteins C1/C2 isoform X1"/>
    <property type="match status" value="1"/>
</dbReference>
<feature type="compositionally biased region" description="Low complexity" evidence="9">
    <location>
        <begin position="172"/>
        <end position="186"/>
    </location>
</feature>
<evidence type="ECO:0000313" key="11">
    <source>
        <dbReference type="EMBL" id="KAI7809350.1"/>
    </source>
</evidence>
<evidence type="ECO:0000256" key="4">
    <source>
        <dbReference type="ARBA" id="ARBA00023054"/>
    </source>
</evidence>
<dbReference type="Pfam" id="PF00076">
    <property type="entry name" value="RRM_1"/>
    <property type="match status" value="1"/>
</dbReference>
<evidence type="ECO:0000313" key="12">
    <source>
        <dbReference type="Proteomes" id="UP001059041"/>
    </source>
</evidence>
<protein>
    <submittedName>
        <fullName evidence="11">Heterogeneous nuclear ribonucleoproteins C1/C2</fullName>
    </submittedName>
</protein>
<evidence type="ECO:0000256" key="7">
    <source>
        <dbReference type="ARBA" id="ARBA00045185"/>
    </source>
</evidence>
<evidence type="ECO:0000256" key="9">
    <source>
        <dbReference type="SAM" id="MobiDB-lite"/>
    </source>
</evidence>
<feature type="compositionally biased region" description="Basic and acidic residues" evidence="9">
    <location>
        <begin position="242"/>
        <end position="251"/>
    </location>
</feature>
<dbReference type="Proteomes" id="UP001059041">
    <property type="component" value="Linkage Group LG5"/>
</dbReference>
<dbReference type="SUPFAM" id="SSF54928">
    <property type="entry name" value="RNA-binding domain, RBD"/>
    <property type="match status" value="1"/>
</dbReference>
<dbReference type="PANTHER" id="PTHR13968">
    <property type="entry name" value="HETEROGENEOUS NUCLEAR RIBONUCLEOPROTEIN"/>
    <property type="match status" value="1"/>
</dbReference>
<evidence type="ECO:0000256" key="2">
    <source>
        <dbReference type="ARBA" id="ARBA00008631"/>
    </source>
</evidence>
<gene>
    <name evidence="11" type="ORF">IRJ41_005955</name>
</gene>
<dbReference type="EMBL" id="JAFHDT010000005">
    <property type="protein sequence ID" value="KAI7809350.1"/>
    <property type="molecule type" value="Genomic_DNA"/>
</dbReference>
<sequence length="306" mass="34475">MDHSPSTSQLMSGNVTNKTDPRSLNSRVFIGNLNTMLVTKADVEAIFSKYGKIVGCSVHKGYAFVQFANERNARTAVTGEDGRMIVGQVLDINLAGEPKPHRSKTTKRSAGDMYSSSTFELDYDFQRDYYDRMYSYPSRVPPPPPPPLSRAVIPSKRPRVTMSGGTSRRKSSLSSSKSSQRSSSRALKSDDLQTIKRELAQIKHKVDYLLESLDRMEKDHGKKSEGKIMKAEMAEASLQHSMKKDREREEQEINDSDEERDLLEEEEEVKSLEGENEEEEGEHEEEEEGEHEEGEDDGDSINGDDS</sequence>
<proteinExistence type="inferred from homology"/>
<dbReference type="OrthoDB" id="6730379at2759"/>
<keyword evidence="5" id="KW-0539">Nucleus</keyword>
<keyword evidence="4" id="KW-0175">Coiled coil</keyword>
<dbReference type="AlphaFoldDB" id="A0A9W8C731"/>
<dbReference type="InterPro" id="IPR012677">
    <property type="entry name" value="Nucleotide-bd_a/b_plait_sf"/>
</dbReference>
<evidence type="ECO:0000256" key="3">
    <source>
        <dbReference type="ARBA" id="ARBA00022884"/>
    </source>
</evidence>
<dbReference type="InterPro" id="IPR051186">
    <property type="entry name" value="RRM_HNRPC/RALY_subfam"/>
</dbReference>
<feature type="compositionally biased region" description="Pro residues" evidence="9">
    <location>
        <begin position="139"/>
        <end position="148"/>
    </location>
</feature>
<dbReference type="Gene3D" id="3.30.70.330">
    <property type="match status" value="1"/>
</dbReference>
<feature type="compositionally biased region" description="Basic and acidic residues" evidence="9">
    <location>
        <begin position="219"/>
        <end position="233"/>
    </location>
</feature>
<comment type="similarity">
    <text evidence="2">Belongs to the RRM HNRPC family. RALY subfamily.</text>
</comment>
<dbReference type="PROSITE" id="PS50102">
    <property type="entry name" value="RRM"/>
    <property type="match status" value="1"/>
</dbReference>
<dbReference type="GO" id="GO:0005634">
    <property type="term" value="C:nucleus"/>
    <property type="evidence" value="ECO:0007669"/>
    <property type="project" value="UniProtKB-SubCell"/>
</dbReference>
<dbReference type="InterPro" id="IPR000504">
    <property type="entry name" value="RRM_dom"/>
</dbReference>
<evidence type="ECO:0000259" key="10">
    <source>
        <dbReference type="PROSITE" id="PS50102"/>
    </source>
</evidence>
<keyword evidence="12" id="KW-1185">Reference proteome</keyword>
<feature type="region of interest" description="Disordered" evidence="9">
    <location>
        <begin position="136"/>
        <end position="189"/>
    </location>
</feature>
<evidence type="ECO:0000256" key="1">
    <source>
        <dbReference type="ARBA" id="ARBA00004123"/>
    </source>
</evidence>
<feature type="region of interest" description="Disordered" evidence="9">
    <location>
        <begin position="1"/>
        <end position="21"/>
    </location>
</feature>
<dbReference type="PIRSF" id="PIRSF037992">
    <property type="entry name" value="hnRNP-C_Raly"/>
    <property type="match status" value="1"/>
</dbReference>
<comment type="caution">
    <text evidence="11">The sequence shown here is derived from an EMBL/GenBank/DDBJ whole genome shotgun (WGS) entry which is preliminary data.</text>
</comment>